<keyword evidence="2" id="KW-0255">Endonuclease</keyword>
<dbReference type="CDD" id="cd00085">
    <property type="entry name" value="HNHc"/>
    <property type="match status" value="1"/>
</dbReference>
<gene>
    <name evidence="2" type="ORF">DXT99_04245</name>
</gene>
<dbReference type="SMART" id="SM00507">
    <property type="entry name" value="HNHc"/>
    <property type="match status" value="1"/>
</dbReference>
<dbReference type="OrthoDB" id="9802901at2"/>
<protein>
    <submittedName>
        <fullName evidence="2">HNH endonuclease</fullName>
    </submittedName>
</protein>
<keyword evidence="2" id="KW-0540">Nuclease</keyword>
<comment type="caution">
    <text evidence="2">The sequence shown here is derived from an EMBL/GenBank/DDBJ whole genome shotgun (WGS) entry which is preliminary data.</text>
</comment>
<feature type="domain" description="HNH nuclease" evidence="1">
    <location>
        <begin position="71"/>
        <end position="121"/>
    </location>
</feature>
<keyword evidence="3" id="KW-1185">Reference proteome</keyword>
<dbReference type="InterPro" id="IPR052892">
    <property type="entry name" value="NA-targeting_endonuclease"/>
</dbReference>
<dbReference type="EMBL" id="QRGR01000004">
    <property type="protein sequence ID" value="RDV16594.1"/>
    <property type="molecule type" value="Genomic_DNA"/>
</dbReference>
<evidence type="ECO:0000313" key="3">
    <source>
        <dbReference type="Proteomes" id="UP000256708"/>
    </source>
</evidence>
<dbReference type="Proteomes" id="UP000256708">
    <property type="component" value="Unassembled WGS sequence"/>
</dbReference>
<name>A0A3D8LH75_9BACT</name>
<dbReference type="PANTHER" id="PTHR33877">
    <property type="entry name" value="SLL1193 PROTEIN"/>
    <property type="match status" value="1"/>
</dbReference>
<dbReference type="PANTHER" id="PTHR33877:SF2">
    <property type="entry name" value="OS07G0170200 PROTEIN"/>
    <property type="match status" value="1"/>
</dbReference>
<reference evidence="3" key="1">
    <citation type="submission" date="2018-08" db="EMBL/GenBank/DDBJ databases">
        <authorList>
            <person name="Liu Z.-W."/>
            <person name="Du Z.-J."/>
        </authorList>
    </citation>
    <scope>NUCLEOTIDE SEQUENCE [LARGE SCALE GENOMIC DNA]</scope>
    <source>
        <strain evidence="3">H4X</strain>
    </source>
</reference>
<sequence length="176" mass="20119">MKDKVLILNQDFSAIAICSVQRAFLLVYLEKAEMISKAEGHFLHTVSTVYPIPSVIRLQRYVRVPYYGIALSRHNVMRRDNYSCQYCGTAKNLTLDHLLPRSRGGETAWQNLVTACSRCNSRKGDRTPEEAGLKLKTQPKRPSLLNFLQLHLNPSNQDWSTYLGMKEETIRSNDTS</sequence>
<evidence type="ECO:0000313" key="2">
    <source>
        <dbReference type="EMBL" id="RDV16594.1"/>
    </source>
</evidence>
<proteinExistence type="predicted"/>
<dbReference type="AlphaFoldDB" id="A0A3D8LH75"/>
<dbReference type="GO" id="GO:0004519">
    <property type="term" value="F:endonuclease activity"/>
    <property type="evidence" value="ECO:0007669"/>
    <property type="project" value="UniProtKB-KW"/>
</dbReference>
<dbReference type="RefSeq" id="WP_115564455.1">
    <property type="nucleotide sequence ID" value="NZ_QRGR01000004.1"/>
</dbReference>
<evidence type="ECO:0000259" key="1">
    <source>
        <dbReference type="SMART" id="SM00507"/>
    </source>
</evidence>
<dbReference type="InterPro" id="IPR003615">
    <property type="entry name" value="HNH_nuc"/>
</dbReference>
<accession>A0A3D8LH75</accession>
<dbReference type="Pfam" id="PF14279">
    <property type="entry name" value="HNH_5"/>
    <property type="match status" value="1"/>
</dbReference>
<dbReference type="InterPro" id="IPR029471">
    <property type="entry name" value="HNH_5"/>
</dbReference>
<keyword evidence="2" id="KW-0378">Hydrolase</keyword>
<organism evidence="2 3">
    <name type="scientific">Pontibacter diazotrophicus</name>
    <dbReference type="NCBI Taxonomy" id="1400979"/>
    <lineage>
        <taxon>Bacteria</taxon>
        <taxon>Pseudomonadati</taxon>
        <taxon>Bacteroidota</taxon>
        <taxon>Cytophagia</taxon>
        <taxon>Cytophagales</taxon>
        <taxon>Hymenobacteraceae</taxon>
        <taxon>Pontibacter</taxon>
    </lineage>
</organism>
<dbReference type="Gene3D" id="1.10.30.50">
    <property type="match status" value="1"/>
</dbReference>